<reference evidence="2 3" key="1">
    <citation type="submission" date="2018-05" db="EMBL/GenBank/DDBJ databases">
        <title>Leucothrix arctica sp. nov., isolated from Arctic seawater.</title>
        <authorList>
            <person name="Choi A."/>
            <person name="Baek K."/>
        </authorList>
    </citation>
    <scope>NUCLEOTIDE SEQUENCE [LARGE SCALE GENOMIC DNA]</scope>
    <source>
        <strain evidence="2 3">JCM 18388</strain>
    </source>
</reference>
<dbReference type="NCBIfam" id="NF033545">
    <property type="entry name" value="transpos_IS630"/>
    <property type="match status" value="1"/>
</dbReference>
<feature type="domain" description="Tc1-like transposase DDE" evidence="1">
    <location>
        <begin position="189"/>
        <end position="339"/>
    </location>
</feature>
<dbReference type="Pfam" id="PF13565">
    <property type="entry name" value="HTH_32"/>
    <property type="match status" value="1"/>
</dbReference>
<accession>A0A317C214</accession>
<dbReference type="InterPro" id="IPR047655">
    <property type="entry name" value="Transpos_IS630-like"/>
</dbReference>
<evidence type="ECO:0000313" key="2">
    <source>
        <dbReference type="EMBL" id="PWQ92399.1"/>
    </source>
</evidence>
<organism evidence="2 3">
    <name type="scientific">Leucothrix pacifica</name>
    <dbReference type="NCBI Taxonomy" id="1247513"/>
    <lineage>
        <taxon>Bacteria</taxon>
        <taxon>Pseudomonadati</taxon>
        <taxon>Pseudomonadota</taxon>
        <taxon>Gammaproteobacteria</taxon>
        <taxon>Thiotrichales</taxon>
        <taxon>Thiotrichaceae</taxon>
        <taxon>Leucothrix</taxon>
    </lineage>
</organism>
<dbReference type="OrthoDB" id="165456at2"/>
<dbReference type="EMBL" id="QGKM01000093">
    <property type="protein sequence ID" value="PWQ92399.1"/>
    <property type="molecule type" value="Genomic_DNA"/>
</dbReference>
<sequence>MPAKKYRVTLTKEERDDLIQLTSHGKVAARQLTHAHILLHADEASSEGGLKDTDIAKAIHTSRLTVERVRQRFVMEGLDSALKPKVQARRKPKKLDGKAEAFLIATACSPAPEGRTGWTLQLLADRLIECNIVDTISGECVRQTFKKNELKPWLKECWVIPPKQNSDFVCAMEDVLEVYQRHFTEDEVLVCMDETSKQQVKETRIPLPSGVGLPAKYDYEYERNGVSNLFMLSAPLEGWRHIEVTDRHTKQDWAYLIKALVDEHFPDKKIILVMDNLNTHKLGSLYATFEPAEARRIAERLEIHFTPKHGSWLNMAEIEIGILTRQCLKRRIPDQDTLRREIMAWEQQRNHEAVCVNWRFTTEDARIKLKSLYPPIQK</sequence>
<dbReference type="Proteomes" id="UP000245539">
    <property type="component" value="Unassembled WGS sequence"/>
</dbReference>
<dbReference type="Pfam" id="PF13358">
    <property type="entry name" value="DDE_3"/>
    <property type="match status" value="1"/>
</dbReference>
<protein>
    <submittedName>
        <fullName evidence="2">IS630 family transposase</fullName>
    </submittedName>
</protein>
<dbReference type="AlphaFoldDB" id="A0A317C214"/>
<comment type="caution">
    <text evidence="2">The sequence shown here is derived from an EMBL/GenBank/DDBJ whole genome shotgun (WGS) entry which is preliminary data.</text>
</comment>
<evidence type="ECO:0000313" key="3">
    <source>
        <dbReference type="Proteomes" id="UP000245539"/>
    </source>
</evidence>
<keyword evidence="3" id="KW-1185">Reference proteome</keyword>
<evidence type="ECO:0000259" key="1">
    <source>
        <dbReference type="Pfam" id="PF13358"/>
    </source>
</evidence>
<proteinExistence type="predicted"/>
<dbReference type="InterPro" id="IPR009057">
    <property type="entry name" value="Homeodomain-like_sf"/>
</dbReference>
<dbReference type="SUPFAM" id="SSF46689">
    <property type="entry name" value="Homeodomain-like"/>
    <property type="match status" value="1"/>
</dbReference>
<name>A0A317C214_9GAMM</name>
<gene>
    <name evidence="2" type="ORF">DKW60_21355</name>
</gene>
<dbReference type="InterPro" id="IPR038717">
    <property type="entry name" value="Tc1-like_DDE_dom"/>
</dbReference>
<dbReference type="RefSeq" id="WP_109839694.1">
    <property type="nucleotide sequence ID" value="NZ_QGKM01000093.1"/>
</dbReference>